<dbReference type="InterPro" id="IPR000719">
    <property type="entry name" value="Prot_kinase_dom"/>
</dbReference>
<evidence type="ECO:0000259" key="1">
    <source>
        <dbReference type="PROSITE" id="PS50011"/>
    </source>
</evidence>
<protein>
    <recommendedName>
        <fullName evidence="1">Protein kinase domain-containing protein</fullName>
    </recommendedName>
</protein>
<dbReference type="PANTHER" id="PTHR44329">
    <property type="entry name" value="SERINE/THREONINE-PROTEIN KINASE TNNI3K-RELATED"/>
    <property type="match status" value="1"/>
</dbReference>
<dbReference type="PROSITE" id="PS50011">
    <property type="entry name" value="PROTEIN_KINASE_DOM"/>
    <property type="match status" value="1"/>
</dbReference>
<dbReference type="Pfam" id="PF07714">
    <property type="entry name" value="PK_Tyr_Ser-Thr"/>
    <property type="match status" value="1"/>
</dbReference>
<name>A0ABR2GZC2_9EUKA</name>
<dbReference type="EMBL" id="JAPFFF010000052">
    <property type="protein sequence ID" value="KAK8839287.1"/>
    <property type="molecule type" value="Genomic_DNA"/>
</dbReference>
<dbReference type="Gene3D" id="1.10.510.10">
    <property type="entry name" value="Transferase(Phosphotransferase) domain 1"/>
    <property type="match status" value="1"/>
</dbReference>
<keyword evidence="3" id="KW-1185">Reference proteome</keyword>
<evidence type="ECO:0000313" key="3">
    <source>
        <dbReference type="Proteomes" id="UP001470230"/>
    </source>
</evidence>
<dbReference type="InterPro" id="IPR001245">
    <property type="entry name" value="Ser-Thr/Tyr_kinase_cat_dom"/>
</dbReference>
<reference evidence="2 3" key="1">
    <citation type="submission" date="2024-04" db="EMBL/GenBank/DDBJ databases">
        <title>Tritrichomonas musculus Genome.</title>
        <authorList>
            <person name="Alves-Ferreira E."/>
            <person name="Grigg M."/>
            <person name="Lorenzi H."/>
            <person name="Galac M."/>
        </authorList>
    </citation>
    <scope>NUCLEOTIDE SEQUENCE [LARGE SCALE GENOMIC DNA]</scope>
    <source>
        <strain evidence="2 3">EAF2021</strain>
    </source>
</reference>
<accession>A0ABR2GZC2</accession>
<dbReference type="InterPro" id="IPR011009">
    <property type="entry name" value="Kinase-like_dom_sf"/>
</dbReference>
<gene>
    <name evidence="2" type="ORF">M9Y10_032219</name>
</gene>
<proteinExistence type="predicted"/>
<dbReference type="InterPro" id="IPR020635">
    <property type="entry name" value="Tyr_kinase_cat_dom"/>
</dbReference>
<comment type="caution">
    <text evidence="2">The sequence shown here is derived from an EMBL/GenBank/DDBJ whole genome shotgun (WGS) entry which is preliminary data.</text>
</comment>
<sequence length="209" mass="24741">MNLLNEDRLKNLLITIKANLRDTRKLIISYGIARSIKYLHSNNIIHQFLNSTNIFLDSELFPHIRHFEKKIDFEDHDFFSIEEIYSLSPELYEDFYSFSHSKSINAYGYAIILYELWTEQRPFPGTTLRMEIADFVLKGKRPTFQSKSSPSEKWQKLICDCWSQDPNARPTFEQICQILESEDFAGSCEDKELFDMYKRLIDEGEKLAR</sequence>
<dbReference type="SUPFAM" id="SSF56112">
    <property type="entry name" value="Protein kinase-like (PK-like)"/>
    <property type="match status" value="1"/>
</dbReference>
<evidence type="ECO:0000313" key="2">
    <source>
        <dbReference type="EMBL" id="KAK8839287.1"/>
    </source>
</evidence>
<dbReference type="PANTHER" id="PTHR44329:SF214">
    <property type="entry name" value="PROTEIN KINASE DOMAIN-CONTAINING PROTEIN"/>
    <property type="match status" value="1"/>
</dbReference>
<organism evidence="2 3">
    <name type="scientific">Tritrichomonas musculus</name>
    <dbReference type="NCBI Taxonomy" id="1915356"/>
    <lineage>
        <taxon>Eukaryota</taxon>
        <taxon>Metamonada</taxon>
        <taxon>Parabasalia</taxon>
        <taxon>Tritrichomonadida</taxon>
        <taxon>Tritrichomonadidae</taxon>
        <taxon>Tritrichomonas</taxon>
    </lineage>
</organism>
<dbReference type="Proteomes" id="UP001470230">
    <property type="component" value="Unassembled WGS sequence"/>
</dbReference>
<dbReference type="SMART" id="SM00219">
    <property type="entry name" value="TyrKc"/>
    <property type="match status" value="1"/>
</dbReference>
<feature type="domain" description="Protein kinase" evidence="1">
    <location>
        <begin position="1"/>
        <end position="185"/>
    </location>
</feature>
<dbReference type="InterPro" id="IPR051681">
    <property type="entry name" value="Ser/Thr_Kinases-Pseudokinases"/>
</dbReference>